<dbReference type="Proteomes" id="UP000275137">
    <property type="component" value="Unassembled WGS sequence"/>
</dbReference>
<dbReference type="GO" id="GO:0003729">
    <property type="term" value="F:mRNA binding"/>
    <property type="evidence" value="ECO:0007669"/>
    <property type="project" value="InterPro"/>
</dbReference>
<dbReference type="InterPro" id="IPR038570">
    <property type="entry name" value="HicA_sf"/>
</dbReference>
<dbReference type="EMBL" id="RJVP01000001">
    <property type="protein sequence ID" value="ROH88013.1"/>
    <property type="molecule type" value="Genomic_DNA"/>
</dbReference>
<evidence type="ECO:0000256" key="7">
    <source>
        <dbReference type="ARBA" id="ARBA00023016"/>
    </source>
</evidence>
<dbReference type="Gene3D" id="3.30.920.30">
    <property type="entry name" value="Hypothetical protein"/>
    <property type="match status" value="1"/>
</dbReference>
<dbReference type="SUPFAM" id="SSF54786">
    <property type="entry name" value="YcfA/nrd intein domain"/>
    <property type="match status" value="1"/>
</dbReference>
<evidence type="ECO:0000313" key="9">
    <source>
        <dbReference type="Proteomes" id="UP000275137"/>
    </source>
</evidence>
<keyword evidence="5" id="KW-0378">Hydrolase</keyword>
<comment type="similarity">
    <text evidence="1">Belongs to the HicA mRNA interferase family.</text>
</comment>
<evidence type="ECO:0000256" key="3">
    <source>
        <dbReference type="ARBA" id="ARBA00022722"/>
    </source>
</evidence>
<evidence type="ECO:0000256" key="2">
    <source>
        <dbReference type="ARBA" id="ARBA00022649"/>
    </source>
</evidence>
<keyword evidence="9" id="KW-1185">Reference proteome</keyword>
<dbReference type="Pfam" id="PF07927">
    <property type="entry name" value="HicA_toxin"/>
    <property type="match status" value="1"/>
</dbReference>
<sequence>MSSIYPPLTCRQVKRILTNLGFKEGNQNASSHVQWKKVEDGQLYKVTVDCPKAPFSHDLIKSMSRQAGVTKDQFYEAL</sequence>
<keyword evidence="2" id="KW-1277">Toxin-antitoxin system</keyword>
<proteinExistence type="inferred from homology"/>
<keyword evidence="4" id="KW-0255">Endonuclease</keyword>
<name>A0A3N0V5M9_9PROT</name>
<dbReference type="InterPro" id="IPR012933">
    <property type="entry name" value="HicA_mRNA_interferase"/>
</dbReference>
<accession>A0A3N0V5M9</accession>
<evidence type="ECO:0000313" key="8">
    <source>
        <dbReference type="EMBL" id="ROH88013.1"/>
    </source>
</evidence>
<dbReference type="GO" id="GO:0016787">
    <property type="term" value="F:hydrolase activity"/>
    <property type="evidence" value="ECO:0007669"/>
    <property type="project" value="UniProtKB-KW"/>
</dbReference>
<keyword evidence="6" id="KW-0694">RNA-binding</keyword>
<protein>
    <submittedName>
        <fullName evidence="8">Type II toxin-antitoxin system HicA family toxin</fullName>
    </submittedName>
</protein>
<reference evidence="8 9" key="1">
    <citation type="submission" date="2018-10" db="EMBL/GenBank/DDBJ databases">
        <authorList>
            <person name="Chen W.-M."/>
        </authorList>
    </citation>
    <scope>NUCLEOTIDE SEQUENCE [LARGE SCALE GENOMIC DNA]</scope>
    <source>
        <strain evidence="8 9">H-5</strain>
    </source>
</reference>
<dbReference type="RefSeq" id="WP_123236007.1">
    <property type="nucleotide sequence ID" value="NZ_RJVP01000001.1"/>
</dbReference>
<evidence type="ECO:0000256" key="1">
    <source>
        <dbReference type="ARBA" id="ARBA00006620"/>
    </source>
</evidence>
<evidence type="ECO:0000256" key="5">
    <source>
        <dbReference type="ARBA" id="ARBA00022801"/>
    </source>
</evidence>
<keyword evidence="3" id="KW-0540">Nuclease</keyword>
<dbReference type="GO" id="GO:0004519">
    <property type="term" value="F:endonuclease activity"/>
    <property type="evidence" value="ECO:0007669"/>
    <property type="project" value="UniProtKB-KW"/>
</dbReference>
<gene>
    <name evidence="8" type="ORF">ED236_00525</name>
</gene>
<dbReference type="AlphaFoldDB" id="A0A3N0V5M9"/>
<organism evidence="8 9">
    <name type="scientific">Pseudomethylobacillus aquaticus</name>
    <dbReference type="NCBI Taxonomy" id="2676064"/>
    <lineage>
        <taxon>Bacteria</taxon>
        <taxon>Pseudomonadati</taxon>
        <taxon>Pseudomonadota</taxon>
        <taxon>Betaproteobacteria</taxon>
        <taxon>Nitrosomonadales</taxon>
        <taxon>Methylophilaceae</taxon>
        <taxon>Pseudomethylobacillus</taxon>
    </lineage>
</organism>
<keyword evidence="7" id="KW-0346">Stress response</keyword>
<evidence type="ECO:0000256" key="6">
    <source>
        <dbReference type="ARBA" id="ARBA00022884"/>
    </source>
</evidence>
<comment type="caution">
    <text evidence="8">The sequence shown here is derived from an EMBL/GenBank/DDBJ whole genome shotgun (WGS) entry which is preliminary data.</text>
</comment>
<evidence type="ECO:0000256" key="4">
    <source>
        <dbReference type="ARBA" id="ARBA00022759"/>
    </source>
</evidence>